<dbReference type="EMBL" id="JAEAOA010002127">
    <property type="protein sequence ID" value="KAK3576044.1"/>
    <property type="molecule type" value="Genomic_DNA"/>
</dbReference>
<keyword evidence="2" id="KW-1185">Reference proteome</keyword>
<evidence type="ECO:0000313" key="1">
    <source>
        <dbReference type="EMBL" id="KAK3576044.1"/>
    </source>
</evidence>
<reference evidence="1" key="1">
    <citation type="journal article" date="2021" name="Genome Biol. Evol.">
        <title>A High-Quality Reference Genome for a Parasitic Bivalve with Doubly Uniparental Inheritance (Bivalvia: Unionida).</title>
        <authorList>
            <person name="Smith C.H."/>
        </authorList>
    </citation>
    <scope>NUCLEOTIDE SEQUENCE</scope>
    <source>
        <strain evidence="1">CHS0354</strain>
    </source>
</reference>
<organism evidence="1 2">
    <name type="scientific">Potamilus streckersoni</name>
    <dbReference type="NCBI Taxonomy" id="2493646"/>
    <lineage>
        <taxon>Eukaryota</taxon>
        <taxon>Metazoa</taxon>
        <taxon>Spiralia</taxon>
        <taxon>Lophotrochozoa</taxon>
        <taxon>Mollusca</taxon>
        <taxon>Bivalvia</taxon>
        <taxon>Autobranchia</taxon>
        <taxon>Heteroconchia</taxon>
        <taxon>Palaeoheterodonta</taxon>
        <taxon>Unionida</taxon>
        <taxon>Unionoidea</taxon>
        <taxon>Unionidae</taxon>
        <taxon>Ambleminae</taxon>
        <taxon>Lampsilini</taxon>
        <taxon>Potamilus</taxon>
    </lineage>
</organism>
<accession>A0AAE0VEP5</accession>
<gene>
    <name evidence="1" type="ORF">CHS0354_036322</name>
</gene>
<proteinExistence type="predicted"/>
<reference evidence="1" key="3">
    <citation type="submission" date="2023-05" db="EMBL/GenBank/DDBJ databases">
        <authorList>
            <person name="Smith C.H."/>
        </authorList>
    </citation>
    <scope>NUCLEOTIDE SEQUENCE</scope>
    <source>
        <strain evidence="1">CHS0354</strain>
        <tissue evidence="1">Mantle</tissue>
    </source>
</reference>
<dbReference type="AlphaFoldDB" id="A0AAE0VEP5"/>
<comment type="caution">
    <text evidence="1">The sequence shown here is derived from an EMBL/GenBank/DDBJ whole genome shotgun (WGS) entry which is preliminary data.</text>
</comment>
<sequence length="110" mass="12392">MKTFLSEPSETTLQRTSMSEKGFIHILDRDITLSIRPVRTECRGLLERPHVTVFISDTKTKGLTEDSSDSFRFIGQGTDYVVIYSSSNLESDLLEPNATEAYNGLFTACY</sequence>
<dbReference type="Proteomes" id="UP001195483">
    <property type="component" value="Unassembled WGS sequence"/>
</dbReference>
<evidence type="ECO:0000313" key="2">
    <source>
        <dbReference type="Proteomes" id="UP001195483"/>
    </source>
</evidence>
<reference evidence="1" key="2">
    <citation type="journal article" date="2021" name="Genome Biol. Evol.">
        <title>Developing a high-quality reference genome for a parasitic bivalve with doubly uniparental inheritance (Bivalvia: Unionida).</title>
        <authorList>
            <person name="Smith C.H."/>
        </authorList>
    </citation>
    <scope>NUCLEOTIDE SEQUENCE</scope>
    <source>
        <strain evidence="1">CHS0354</strain>
        <tissue evidence="1">Mantle</tissue>
    </source>
</reference>
<protein>
    <submittedName>
        <fullName evidence="1">Uncharacterized protein</fullName>
    </submittedName>
</protein>
<name>A0AAE0VEP5_9BIVA</name>